<dbReference type="InterPro" id="IPR043502">
    <property type="entry name" value="DNA/RNA_pol_sf"/>
</dbReference>
<keyword evidence="3" id="KW-0064">Aspartyl protease</keyword>
<dbReference type="EMBL" id="LBMM01008998">
    <property type="protein sequence ID" value="KMQ88473.1"/>
    <property type="molecule type" value="Genomic_DNA"/>
</dbReference>
<dbReference type="Proteomes" id="UP000036403">
    <property type="component" value="Unassembled WGS sequence"/>
</dbReference>
<comment type="caution">
    <text evidence="9">The sequence shown here is derived from an EMBL/GenBank/DDBJ whole genome shotgun (WGS) entry which is preliminary data.</text>
</comment>
<name>A0A0J7KDE2_LASNI</name>
<dbReference type="GO" id="GO:0006508">
    <property type="term" value="P:proteolysis"/>
    <property type="evidence" value="ECO:0007669"/>
    <property type="project" value="UniProtKB-KW"/>
</dbReference>
<dbReference type="InterPro" id="IPR012337">
    <property type="entry name" value="RNaseH-like_sf"/>
</dbReference>
<feature type="region of interest" description="Disordered" evidence="6">
    <location>
        <begin position="769"/>
        <end position="822"/>
    </location>
</feature>
<dbReference type="InterPro" id="IPR013103">
    <property type="entry name" value="RVT_2"/>
</dbReference>
<dbReference type="PROSITE" id="PS50994">
    <property type="entry name" value="INTEGRASE"/>
    <property type="match status" value="1"/>
</dbReference>
<gene>
    <name evidence="9" type="ORF">RF55_12037</name>
</gene>
<dbReference type="Pfam" id="PF25597">
    <property type="entry name" value="SH3_retrovirus"/>
    <property type="match status" value="1"/>
</dbReference>
<dbReference type="Pfam" id="PF00665">
    <property type="entry name" value="rve"/>
    <property type="match status" value="1"/>
</dbReference>
<dbReference type="PROSITE" id="PS50158">
    <property type="entry name" value="ZF_CCHC"/>
    <property type="match status" value="1"/>
</dbReference>
<dbReference type="STRING" id="67767.A0A0J7KDE2"/>
<dbReference type="SUPFAM" id="SSF57756">
    <property type="entry name" value="Retrovirus zinc finger-like domains"/>
    <property type="match status" value="1"/>
</dbReference>
<dbReference type="GO" id="GO:0071897">
    <property type="term" value="P:DNA biosynthetic process"/>
    <property type="evidence" value="ECO:0007669"/>
    <property type="project" value="UniProtKB-ARBA"/>
</dbReference>
<accession>A0A0J7KDE2</accession>
<dbReference type="SUPFAM" id="SSF53098">
    <property type="entry name" value="Ribonuclease H-like"/>
    <property type="match status" value="1"/>
</dbReference>
<dbReference type="OrthoDB" id="7758228at2759"/>
<dbReference type="Pfam" id="PF00098">
    <property type="entry name" value="zf-CCHC"/>
    <property type="match status" value="1"/>
</dbReference>
<dbReference type="CDD" id="cd09272">
    <property type="entry name" value="RNase_HI_RT_Ty1"/>
    <property type="match status" value="1"/>
</dbReference>
<evidence type="ECO:0000259" key="7">
    <source>
        <dbReference type="PROSITE" id="PS50158"/>
    </source>
</evidence>
<dbReference type="GO" id="GO:0004190">
    <property type="term" value="F:aspartic-type endopeptidase activity"/>
    <property type="evidence" value="ECO:0007669"/>
    <property type="project" value="UniProtKB-KW"/>
</dbReference>
<dbReference type="SUPFAM" id="SSF56672">
    <property type="entry name" value="DNA/RNA polymerases"/>
    <property type="match status" value="1"/>
</dbReference>
<feature type="compositionally biased region" description="Basic and acidic residues" evidence="6">
    <location>
        <begin position="219"/>
        <end position="230"/>
    </location>
</feature>
<evidence type="ECO:0000256" key="5">
    <source>
        <dbReference type="PROSITE-ProRule" id="PRU00047"/>
    </source>
</evidence>
<dbReference type="InterPro" id="IPR054722">
    <property type="entry name" value="PolX-like_BBD"/>
</dbReference>
<reference evidence="9 10" key="1">
    <citation type="submission" date="2015-04" db="EMBL/GenBank/DDBJ databases">
        <title>Lasius niger genome sequencing.</title>
        <authorList>
            <person name="Konorov E.A."/>
            <person name="Nikitin M.A."/>
            <person name="Kirill M.V."/>
            <person name="Chang P."/>
        </authorList>
    </citation>
    <scope>NUCLEOTIDE SEQUENCE [LARGE SCALE GENOMIC DNA]</scope>
    <source>
        <tissue evidence="9">Whole</tissue>
    </source>
</reference>
<dbReference type="GO" id="GO:0008270">
    <property type="term" value="F:zinc ion binding"/>
    <property type="evidence" value="ECO:0007669"/>
    <property type="project" value="UniProtKB-KW"/>
</dbReference>
<dbReference type="PANTHER" id="PTHR42648:SF28">
    <property type="entry name" value="TRANSPOSON-ENCODED PROTEIN WITH RIBONUCLEASE H-LIKE AND RETROVIRUS ZINC FINGER-LIKE DOMAINS"/>
    <property type="match status" value="1"/>
</dbReference>
<feature type="compositionally biased region" description="Polar residues" evidence="6">
    <location>
        <begin position="798"/>
        <end position="822"/>
    </location>
</feature>
<dbReference type="Pfam" id="PF13976">
    <property type="entry name" value="gag_pre-integrs"/>
    <property type="match status" value="1"/>
</dbReference>
<dbReference type="Gene3D" id="4.10.60.10">
    <property type="entry name" value="Zinc finger, CCHC-type"/>
    <property type="match status" value="1"/>
</dbReference>
<evidence type="ECO:0000256" key="6">
    <source>
        <dbReference type="SAM" id="MobiDB-lite"/>
    </source>
</evidence>
<proteinExistence type="predicted"/>
<dbReference type="InterPro" id="IPR025724">
    <property type="entry name" value="GAG-pre-integrase_dom"/>
</dbReference>
<dbReference type="Pfam" id="PF07727">
    <property type="entry name" value="RVT_2"/>
    <property type="match status" value="1"/>
</dbReference>
<sequence>MSDNSLLRQIKRFDGTGFQAWKFQVTAVLVANEIFDVVDGTRVKPEDAANAANAALTKTWVRDNAKAMAIIASAMENDQLESLLVCTSAKDMWDRLNRIHEQKSATNKLILTQRFHEYRMCPTDTAVQHCSKVQNMAKQLTDLGEPVSDLTVMAKILASLTSKFSTLQTAWDSVDPDRQTIDNLQERLIREESRLETSTDAASALAVTKSGGFKKNTKKKDNKEDKRKPRTKKNIECYRCQEKGHYASECPQKRRNPGDRDKDDSNSQCAFVCEVDDKFAEVSCRYSQPTEEQARHLLGVATRDVWFTDSGASAHMTSRRDWFTEFHQTSGETVYLGDDGVCEVSGTGNIKIERLVNGLWESATIEEVLYVPRVKKNLFSVGMCTSKGFRVEFGDKHVKISRANKIAATGIKQSNQLYRLFFRVPNSRQEANVSSLDMKVWHERLGHIHKRALCELVNKEMVQGVSVKNMKKFFCEACQLGKLHKLPFKKLTDKQNWQPGELIHSDVCGPMSVQSPGGARFFLTFKDDFSDFRYVYFLRHKSDVLDCFKEYEQMISNKFGRTMKILRADNGREYCNAEVRKYLSSKGITMQNTAPYTPEQNGKSERDNRTIVESARTMLLSKNLPKNLWAEAVNTAVYTLNRTGLSRTGGSKTPFELWTDKKPNLTHLRIFGSEAFTHVPSQLTTKFDARARKVILVGYQGESANYRLYSHETKKVTVSRDVIFHEQAGGRKSHQSEESNVNFTWPDHHEELNENRAAEVVDGVAAVQREEVDKEADNDKAVVNNKDPESENSDSDEPTPSNKKTINGQRKQQSAETCGTRTLRNRASLKPPARYELNLAEYHVPETFEEAISGPESTSWKQAIKEELEAHEKNNTWKLVPRVSGTKTIDSKWVFKVIQSEDGSIRRFKARLCARGFQQRRGIDYGETFSPVVRYDSLRTLLAIITQDDLEALQFDVRTAFLHGELSENIWMEVPVGLNINKEVGDRETLVCECSCFVGLQISRDRINKTMFVHQTAYTRRLINNFGMQNAKGLSVPADPHTLLYPVTENRTEVCKIPYREAVGSLIFLAVVSRPDISYAVNNVSKFLNNHDTSHWQAVKRIIAYLVNTIGYGIEYRRNESGCELIGFSDADFASDIETRRSTTGYAFLIANGLVSWSSQRQKLVSLSTTESEYIAASSATREAIWLRNLLHDIGHKCKNATLIHIDNQSAIRLVKNPEFHKRTKHVDIRYHYIREKVESRDIQVTYIPTENQLADIFTKALPRDRFRKLCTGLGICDKAEIH</sequence>
<keyword evidence="10" id="KW-1185">Reference proteome</keyword>
<evidence type="ECO:0000256" key="3">
    <source>
        <dbReference type="ARBA" id="ARBA00022750"/>
    </source>
</evidence>
<dbReference type="PANTHER" id="PTHR42648">
    <property type="entry name" value="TRANSPOSASE, PUTATIVE-RELATED"/>
    <property type="match status" value="1"/>
</dbReference>
<organism evidence="9 10">
    <name type="scientific">Lasius niger</name>
    <name type="common">Black garden ant</name>
    <dbReference type="NCBI Taxonomy" id="67767"/>
    <lineage>
        <taxon>Eukaryota</taxon>
        <taxon>Metazoa</taxon>
        <taxon>Ecdysozoa</taxon>
        <taxon>Arthropoda</taxon>
        <taxon>Hexapoda</taxon>
        <taxon>Insecta</taxon>
        <taxon>Pterygota</taxon>
        <taxon>Neoptera</taxon>
        <taxon>Endopterygota</taxon>
        <taxon>Hymenoptera</taxon>
        <taxon>Apocrita</taxon>
        <taxon>Aculeata</taxon>
        <taxon>Formicoidea</taxon>
        <taxon>Formicidae</taxon>
        <taxon>Formicinae</taxon>
        <taxon>Lasius</taxon>
        <taxon>Lasius</taxon>
    </lineage>
</organism>
<evidence type="ECO:0000313" key="9">
    <source>
        <dbReference type="EMBL" id="KMQ88473.1"/>
    </source>
</evidence>
<dbReference type="InterPro" id="IPR057670">
    <property type="entry name" value="SH3_retrovirus"/>
</dbReference>
<evidence type="ECO:0000313" key="10">
    <source>
        <dbReference type="Proteomes" id="UP000036403"/>
    </source>
</evidence>
<dbReference type="SMART" id="SM00343">
    <property type="entry name" value="ZnF_C2HC"/>
    <property type="match status" value="1"/>
</dbReference>
<protein>
    <submittedName>
        <fullName evidence="9">Gag-pol polyprotein</fullName>
    </submittedName>
</protein>
<dbReference type="Pfam" id="PF14223">
    <property type="entry name" value="Retrotran_gag_2"/>
    <property type="match status" value="1"/>
</dbReference>
<dbReference type="InterPro" id="IPR036875">
    <property type="entry name" value="Znf_CCHC_sf"/>
</dbReference>
<dbReference type="Gene3D" id="3.30.420.10">
    <property type="entry name" value="Ribonuclease H-like superfamily/Ribonuclease H"/>
    <property type="match status" value="1"/>
</dbReference>
<evidence type="ECO:0000256" key="4">
    <source>
        <dbReference type="ARBA" id="ARBA00022801"/>
    </source>
</evidence>
<dbReference type="Pfam" id="PF22936">
    <property type="entry name" value="Pol_BBD"/>
    <property type="match status" value="1"/>
</dbReference>
<evidence type="ECO:0000256" key="2">
    <source>
        <dbReference type="ARBA" id="ARBA00022723"/>
    </source>
</evidence>
<dbReference type="InterPro" id="IPR001584">
    <property type="entry name" value="Integrase_cat-core"/>
</dbReference>
<keyword evidence="5" id="KW-0862">Zinc</keyword>
<dbReference type="GO" id="GO:0003676">
    <property type="term" value="F:nucleic acid binding"/>
    <property type="evidence" value="ECO:0007669"/>
    <property type="project" value="InterPro"/>
</dbReference>
<keyword evidence="4" id="KW-0378">Hydrolase</keyword>
<feature type="region of interest" description="Disordered" evidence="6">
    <location>
        <begin position="193"/>
        <end position="230"/>
    </location>
</feature>
<feature type="compositionally biased region" description="Basic and acidic residues" evidence="6">
    <location>
        <begin position="769"/>
        <end position="780"/>
    </location>
</feature>
<dbReference type="PaxDb" id="67767-A0A0J7KDE2"/>
<keyword evidence="5" id="KW-0863">Zinc-finger</keyword>
<dbReference type="GO" id="GO:0015074">
    <property type="term" value="P:DNA integration"/>
    <property type="evidence" value="ECO:0007669"/>
    <property type="project" value="InterPro"/>
</dbReference>
<evidence type="ECO:0000256" key="1">
    <source>
        <dbReference type="ARBA" id="ARBA00022670"/>
    </source>
</evidence>
<dbReference type="InterPro" id="IPR001878">
    <property type="entry name" value="Znf_CCHC"/>
</dbReference>
<keyword evidence="1" id="KW-0645">Protease</keyword>
<dbReference type="InterPro" id="IPR036397">
    <property type="entry name" value="RNaseH_sf"/>
</dbReference>
<keyword evidence="2" id="KW-0479">Metal-binding</keyword>
<dbReference type="InterPro" id="IPR039537">
    <property type="entry name" value="Retrotran_Ty1/copia-like"/>
</dbReference>
<feature type="domain" description="CCHC-type" evidence="7">
    <location>
        <begin position="237"/>
        <end position="252"/>
    </location>
</feature>
<evidence type="ECO:0000259" key="8">
    <source>
        <dbReference type="PROSITE" id="PS50994"/>
    </source>
</evidence>
<dbReference type="GO" id="GO:0042575">
    <property type="term" value="C:DNA polymerase complex"/>
    <property type="evidence" value="ECO:0007669"/>
    <property type="project" value="UniProtKB-ARBA"/>
</dbReference>
<feature type="domain" description="Integrase catalytic" evidence="8">
    <location>
        <begin position="495"/>
        <end position="662"/>
    </location>
</feature>